<dbReference type="GO" id="GO:0005886">
    <property type="term" value="C:plasma membrane"/>
    <property type="evidence" value="ECO:0007669"/>
    <property type="project" value="UniProtKB-SubCell"/>
</dbReference>
<dbReference type="AlphaFoldDB" id="A0A917C277"/>
<dbReference type="InterPro" id="IPR050319">
    <property type="entry name" value="ABC_transp_ATP-bind"/>
</dbReference>
<protein>
    <recommendedName>
        <fullName evidence="11">Nickel import ATP-binding protein NikE</fullName>
        <ecNumber evidence="11">7.2.2.11</ecNumber>
    </recommendedName>
</protein>
<dbReference type="CDD" id="cd03257">
    <property type="entry name" value="ABC_NikE_OppD_transporters"/>
    <property type="match status" value="1"/>
</dbReference>
<comment type="function">
    <text evidence="11">Part of the ABC transporter complex NikABCDE involved in nickel import. Responsible for energy coupling to the transport system.</text>
</comment>
<name>A0A917C277_9HYPH</name>
<evidence type="ECO:0000313" key="13">
    <source>
        <dbReference type="EMBL" id="GGF68399.1"/>
    </source>
</evidence>
<dbReference type="SUPFAM" id="SSF52540">
    <property type="entry name" value="P-loop containing nucleoside triphosphate hydrolases"/>
    <property type="match status" value="1"/>
</dbReference>
<dbReference type="PANTHER" id="PTHR43776:SF7">
    <property type="entry name" value="D,D-DIPEPTIDE TRANSPORT ATP-BINDING PROTEIN DDPF-RELATED"/>
    <property type="match status" value="1"/>
</dbReference>
<keyword evidence="2 11" id="KW-1003">Cell membrane</keyword>
<evidence type="ECO:0000259" key="12">
    <source>
        <dbReference type="PROSITE" id="PS50893"/>
    </source>
</evidence>
<keyword evidence="5 11" id="KW-0547">Nucleotide-binding</keyword>
<reference evidence="13" key="2">
    <citation type="submission" date="2020-09" db="EMBL/GenBank/DDBJ databases">
        <authorList>
            <person name="Sun Q."/>
            <person name="Sedlacek I."/>
        </authorList>
    </citation>
    <scope>NUCLEOTIDE SEQUENCE</scope>
    <source>
        <strain evidence="13">CCM 7897</strain>
    </source>
</reference>
<dbReference type="SMART" id="SM00382">
    <property type="entry name" value="AAA"/>
    <property type="match status" value="1"/>
</dbReference>
<gene>
    <name evidence="13" type="primary">nikE</name>
    <name evidence="13" type="ORF">GCM10007301_30110</name>
</gene>
<dbReference type="InterPro" id="IPR017871">
    <property type="entry name" value="ABC_transporter-like_CS"/>
</dbReference>
<dbReference type="PANTHER" id="PTHR43776">
    <property type="entry name" value="TRANSPORT ATP-BINDING PROTEIN"/>
    <property type="match status" value="1"/>
</dbReference>
<evidence type="ECO:0000313" key="14">
    <source>
        <dbReference type="Proteomes" id="UP000606044"/>
    </source>
</evidence>
<comment type="subcellular location">
    <subcellularLocation>
        <location evidence="11">Cell inner membrane</location>
        <topology evidence="11">Peripheral membrane protein</topology>
    </subcellularLocation>
</comment>
<dbReference type="GO" id="GO:0016887">
    <property type="term" value="F:ATP hydrolysis activity"/>
    <property type="evidence" value="ECO:0007669"/>
    <property type="project" value="InterPro"/>
</dbReference>
<accession>A0A917C277</accession>
<sequence length="277" mass="29995">MSLLSARNVSRAYGRMSMLGRTRAHRVLDGASLDIATGETVALLGRSGCGKSTLARLLVGLDQPDTGEVLYEGRPLAHLSKTQWMELRRTVQMVFQDSVGAVDPRGTIGSVIAEPLRNLCGLSVSEIRPRVAELLSAVGLGPDVAHRHPHQMSGGQLQRVCIARALAPQPRLIILDEAVSNLDLHLQIQMLELFADLRRARGVSYLFVTHDLRLVERFCSRVLVMDAGRIVEDTPVSSALVLSSPAGRALQEAILPALPPSPARPTSLKMATPIEAR</sequence>
<keyword evidence="1 11" id="KW-0813">Transport</keyword>
<feature type="domain" description="ABC transporter" evidence="12">
    <location>
        <begin position="4"/>
        <end position="252"/>
    </location>
</feature>
<dbReference type="EMBL" id="BMCT01000004">
    <property type="protein sequence ID" value="GGF68399.1"/>
    <property type="molecule type" value="Genomic_DNA"/>
</dbReference>
<dbReference type="Proteomes" id="UP000606044">
    <property type="component" value="Unassembled WGS sequence"/>
</dbReference>
<keyword evidence="8 11" id="KW-0406">Ion transport</keyword>
<evidence type="ECO:0000256" key="8">
    <source>
        <dbReference type="ARBA" id="ARBA00023065"/>
    </source>
</evidence>
<dbReference type="EC" id="7.2.2.11" evidence="11"/>
<dbReference type="RefSeq" id="WP_188579998.1">
    <property type="nucleotide sequence ID" value="NZ_BMCT01000004.1"/>
</dbReference>
<keyword evidence="4 11" id="KW-0533">Nickel</keyword>
<keyword evidence="7 11" id="KW-1278">Translocase</keyword>
<dbReference type="GO" id="GO:0005524">
    <property type="term" value="F:ATP binding"/>
    <property type="evidence" value="ECO:0007669"/>
    <property type="project" value="UniProtKB-UniRule"/>
</dbReference>
<evidence type="ECO:0000256" key="5">
    <source>
        <dbReference type="ARBA" id="ARBA00022741"/>
    </source>
</evidence>
<dbReference type="InterPro" id="IPR027417">
    <property type="entry name" value="P-loop_NTPase"/>
</dbReference>
<evidence type="ECO:0000256" key="3">
    <source>
        <dbReference type="ARBA" id="ARBA00022519"/>
    </source>
</evidence>
<dbReference type="PROSITE" id="PS00211">
    <property type="entry name" value="ABC_TRANSPORTER_1"/>
    <property type="match status" value="1"/>
</dbReference>
<dbReference type="PROSITE" id="PS50893">
    <property type="entry name" value="ABC_TRANSPORTER_2"/>
    <property type="match status" value="1"/>
</dbReference>
<dbReference type="InterPro" id="IPR003593">
    <property type="entry name" value="AAA+_ATPase"/>
</dbReference>
<dbReference type="Pfam" id="PF00005">
    <property type="entry name" value="ABC_tran"/>
    <property type="match status" value="1"/>
</dbReference>
<keyword evidence="6 11" id="KW-0067">ATP-binding</keyword>
<organism evidence="13 14">
    <name type="scientific">Azorhizobium oxalatiphilum</name>
    <dbReference type="NCBI Taxonomy" id="980631"/>
    <lineage>
        <taxon>Bacteria</taxon>
        <taxon>Pseudomonadati</taxon>
        <taxon>Pseudomonadota</taxon>
        <taxon>Alphaproteobacteria</taxon>
        <taxon>Hyphomicrobiales</taxon>
        <taxon>Xanthobacteraceae</taxon>
        <taxon>Azorhizobium</taxon>
    </lineage>
</organism>
<proteinExistence type="inferred from homology"/>
<evidence type="ECO:0000256" key="10">
    <source>
        <dbReference type="ARBA" id="ARBA00023136"/>
    </source>
</evidence>
<dbReference type="Gene3D" id="3.40.50.300">
    <property type="entry name" value="P-loop containing nucleotide triphosphate hydrolases"/>
    <property type="match status" value="1"/>
</dbReference>
<dbReference type="NCBIfam" id="NF007739">
    <property type="entry name" value="PRK10419.1"/>
    <property type="match status" value="1"/>
</dbReference>
<comment type="subunit">
    <text evidence="11">The complex is composed of two ATP-binding proteins (NikD and NikE), two transmembrane proteins (NikB and NikC) and a solute-binding protein (NikA).</text>
</comment>
<evidence type="ECO:0000256" key="6">
    <source>
        <dbReference type="ARBA" id="ARBA00022840"/>
    </source>
</evidence>
<keyword evidence="9 11" id="KW-0921">Nickel transport</keyword>
<evidence type="ECO:0000256" key="1">
    <source>
        <dbReference type="ARBA" id="ARBA00022448"/>
    </source>
</evidence>
<evidence type="ECO:0000256" key="9">
    <source>
        <dbReference type="ARBA" id="ARBA00023112"/>
    </source>
</evidence>
<comment type="catalytic activity">
    <reaction evidence="11">
        <text>Ni(2+)(out) + ATP + H2O = Ni(2+)(in) + ADP + phosphate + H(+)</text>
        <dbReference type="Rhea" id="RHEA:15557"/>
        <dbReference type="ChEBI" id="CHEBI:15377"/>
        <dbReference type="ChEBI" id="CHEBI:15378"/>
        <dbReference type="ChEBI" id="CHEBI:30616"/>
        <dbReference type="ChEBI" id="CHEBI:43474"/>
        <dbReference type="ChEBI" id="CHEBI:49786"/>
        <dbReference type="ChEBI" id="CHEBI:456216"/>
        <dbReference type="EC" id="7.2.2.11"/>
    </reaction>
</comment>
<keyword evidence="10 11" id="KW-0472">Membrane</keyword>
<dbReference type="GO" id="GO:0015413">
    <property type="term" value="F:ABC-type nickel transporter activity"/>
    <property type="evidence" value="ECO:0007669"/>
    <property type="project" value="UniProtKB-UniRule"/>
</dbReference>
<evidence type="ECO:0000256" key="7">
    <source>
        <dbReference type="ARBA" id="ARBA00022967"/>
    </source>
</evidence>
<evidence type="ECO:0000256" key="2">
    <source>
        <dbReference type="ARBA" id="ARBA00022475"/>
    </source>
</evidence>
<keyword evidence="3 11" id="KW-0997">Cell inner membrane</keyword>
<dbReference type="InterPro" id="IPR014137">
    <property type="entry name" value="Nickel_NikE"/>
</dbReference>
<dbReference type="GO" id="GO:0016151">
    <property type="term" value="F:nickel cation binding"/>
    <property type="evidence" value="ECO:0007669"/>
    <property type="project" value="UniProtKB-UniRule"/>
</dbReference>
<reference evidence="13" key="1">
    <citation type="journal article" date="2014" name="Int. J. Syst. Evol. Microbiol.">
        <title>Complete genome sequence of Corynebacterium casei LMG S-19264T (=DSM 44701T), isolated from a smear-ripened cheese.</title>
        <authorList>
            <consortium name="US DOE Joint Genome Institute (JGI-PGF)"/>
            <person name="Walter F."/>
            <person name="Albersmeier A."/>
            <person name="Kalinowski J."/>
            <person name="Ruckert C."/>
        </authorList>
    </citation>
    <scope>NUCLEOTIDE SEQUENCE</scope>
    <source>
        <strain evidence="13">CCM 7897</strain>
    </source>
</reference>
<comment type="similarity">
    <text evidence="11">Belongs to the ABC transporter superfamily. Nickel importer (TC 3.A.1.5.3) family.</text>
</comment>
<evidence type="ECO:0000256" key="4">
    <source>
        <dbReference type="ARBA" id="ARBA00022596"/>
    </source>
</evidence>
<evidence type="ECO:0000256" key="11">
    <source>
        <dbReference type="RuleBase" id="RU369064"/>
    </source>
</evidence>
<dbReference type="InterPro" id="IPR003439">
    <property type="entry name" value="ABC_transporter-like_ATP-bd"/>
</dbReference>
<keyword evidence="14" id="KW-1185">Reference proteome</keyword>
<dbReference type="NCBIfam" id="TIGR02769">
    <property type="entry name" value="nickel_nikE"/>
    <property type="match status" value="1"/>
</dbReference>
<comment type="caution">
    <text evidence="13">The sequence shown here is derived from an EMBL/GenBank/DDBJ whole genome shotgun (WGS) entry which is preliminary data.</text>
</comment>